<organism evidence="2 3">
    <name type="scientific">Subtercola boreus</name>
    <dbReference type="NCBI Taxonomy" id="120213"/>
    <lineage>
        <taxon>Bacteria</taxon>
        <taxon>Bacillati</taxon>
        <taxon>Actinomycetota</taxon>
        <taxon>Actinomycetes</taxon>
        <taxon>Micrococcales</taxon>
        <taxon>Microbacteriaceae</taxon>
        <taxon>Subtercola</taxon>
    </lineage>
</organism>
<sequence>MVIEHLEGEGNAGTKYSDPVPDVPAYVEQKSKLVIDRRSTSPTAGQEVTADTFVVLLMANDVLPGSYVTVWAGTSRERRAQVITSSLFEYRRTPSHVEAYTD</sequence>
<evidence type="ECO:0000256" key="1">
    <source>
        <dbReference type="SAM" id="MobiDB-lite"/>
    </source>
</evidence>
<feature type="region of interest" description="Disordered" evidence="1">
    <location>
        <begin position="1"/>
        <end position="21"/>
    </location>
</feature>
<dbReference type="Proteomes" id="UP000256541">
    <property type="component" value="Unassembled WGS sequence"/>
</dbReference>
<accession>A0A3E0VRZ3</accession>
<dbReference type="EMBL" id="NBXB01000045">
    <property type="protein sequence ID" value="RFA12163.1"/>
    <property type="molecule type" value="Genomic_DNA"/>
</dbReference>
<proteinExistence type="predicted"/>
<reference evidence="2 3" key="1">
    <citation type="submission" date="2017-04" db="EMBL/GenBank/DDBJ databases">
        <title>Comparative genome analysis of Subtercola boreus.</title>
        <authorList>
            <person name="Cho Y.-J."/>
            <person name="Cho A."/>
            <person name="Kim O.-S."/>
            <person name="Lee J.-I."/>
        </authorList>
    </citation>
    <scope>NUCLEOTIDE SEQUENCE [LARGE SCALE GENOMIC DNA]</scope>
    <source>
        <strain evidence="2 3">P27479</strain>
    </source>
</reference>
<name>A0A3E0VRZ3_9MICO</name>
<dbReference type="AlphaFoldDB" id="A0A3E0VRZ3"/>
<comment type="caution">
    <text evidence="2">The sequence shown here is derived from an EMBL/GenBank/DDBJ whole genome shotgun (WGS) entry which is preliminary data.</text>
</comment>
<gene>
    <name evidence="2" type="ORF">B7R22_17190</name>
</gene>
<protein>
    <submittedName>
        <fullName evidence="2">Uncharacterized protein</fullName>
    </submittedName>
</protein>
<evidence type="ECO:0000313" key="3">
    <source>
        <dbReference type="Proteomes" id="UP000256541"/>
    </source>
</evidence>
<evidence type="ECO:0000313" key="2">
    <source>
        <dbReference type="EMBL" id="RFA12163.1"/>
    </source>
</evidence>